<organism evidence="1 2">
    <name type="scientific">Macrostomum lignano</name>
    <dbReference type="NCBI Taxonomy" id="282301"/>
    <lineage>
        <taxon>Eukaryota</taxon>
        <taxon>Metazoa</taxon>
        <taxon>Spiralia</taxon>
        <taxon>Lophotrochozoa</taxon>
        <taxon>Platyhelminthes</taxon>
        <taxon>Rhabditophora</taxon>
        <taxon>Macrostomorpha</taxon>
        <taxon>Macrostomida</taxon>
        <taxon>Macrostomidae</taxon>
        <taxon>Macrostomum</taxon>
    </lineage>
</organism>
<dbReference type="WBParaSite" id="maker-uti_cns_0001036-snap-gene-0.3-mRNA-1">
    <property type="protein sequence ID" value="maker-uti_cns_0001036-snap-gene-0.3-mRNA-1"/>
    <property type="gene ID" value="maker-uti_cns_0001036-snap-gene-0.3"/>
</dbReference>
<proteinExistence type="predicted"/>
<keyword evidence="1" id="KW-1185">Reference proteome</keyword>
<dbReference type="AlphaFoldDB" id="A0A1I8G816"/>
<reference evidence="2" key="1">
    <citation type="submission" date="2016-11" db="UniProtKB">
        <authorList>
            <consortium name="WormBaseParasite"/>
        </authorList>
    </citation>
    <scope>IDENTIFICATION</scope>
</reference>
<protein>
    <submittedName>
        <fullName evidence="2">ZP domain-containing protein</fullName>
    </submittedName>
</protein>
<name>A0A1I8G816_9PLAT</name>
<evidence type="ECO:0000313" key="1">
    <source>
        <dbReference type="Proteomes" id="UP000095280"/>
    </source>
</evidence>
<evidence type="ECO:0000313" key="2">
    <source>
        <dbReference type="WBParaSite" id="maker-uti_cns_0001036-snap-gene-0.3-mRNA-1"/>
    </source>
</evidence>
<sequence>SSDRWRQLRESKAEKPVFEFILLRGSPALDFAAVQLTGVKSPPLELSVTNVRMCPERHLEAMGDGAIICFMVRSCELVGEDGPHLPSCCISCDGPIRQDLRPLRSSNASEGMIEAHYSLEAKHTHHNQKLKCSNGRAVVEKTLGIIGDPADVSLSVSPVWVAGRRVSINFTSFNSYPTPLHNCQVNFTNGQFKNMTPVAMTQRPTKSLLNRTVVTVTTYYETVADGSVQRAAIRTDIYLGYFTGPTGTDEQSRRIHVTSHECSIWGVSHSCWLVDSGSGEIKEALDKIKQDNFISIHLLHIRDWMRAKSWLIRCSVNQSGIEYPVVETRPVLFELSTDKGSGSEARISEGPKKSGWKVKRPKKSVTLPPRVRPPSMPGAIDCPYDNDENYQTLSTGEETQPSRQKCLLSGADSGEYLHMESRIAIGGQSASGRQRNSTVMTASTAVKYINSRKH</sequence>
<dbReference type="Proteomes" id="UP000095280">
    <property type="component" value="Unplaced"/>
</dbReference>
<accession>A0A1I8G816</accession>